<dbReference type="Pfam" id="PF09976">
    <property type="entry name" value="TPR_21"/>
    <property type="match status" value="1"/>
</dbReference>
<dbReference type="SUPFAM" id="SSF48452">
    <property type="entry name" value="TPR-like"/>
    <property type="match status" value="1"/>
</dbReference>
<reference evidence="3 4" key="1">
    <citation type="journal article" date="2013" name="Genome Announc.">
        <title>Draft genome sequences for three mercury-methylating, sulfate-reducing bacteria.</title>
        <authorList>
            <person name="Brown S.D."/>
            <person name="Hurt R.A.Jr."/>
            <person name="Gilmour C.C."/>
            <person name="Elias D.A."/>
        </authorList>
    </citation>
    <scope>NUCLEOTIDE SEQUENCE [LARGE SCALE GENOMIC DNA]</scope>
    <source>
        <strain evidence="3 4">DSM 16529</strain>
    </source>
</reference>
<dbReference type="AlphaFoldDB" id="S7T314"/>
<keyword evidence="1" id="KW-0472">Membrane</keyword>
<dbReference type="InterPro" id="IPR011990">
    <property type="entry name" value="TPR-like_helical_dom_sf"/>
</dbReference>
<gene>
    <name evidence="3" type="ORF">dsat_1061</name>
</gene>
<proteinExistence type="predicted"/>
<protein>
    <recommendedName>
        <fullName evidence="2">Ancillary SecYEG translocon subunit/Cell division coordinator CpoB TPR domain-containing protein</fullName>
    </recommendedName>
</protein>
<feature type="transmembrane region" description="Helical" evidence="1">
    <location>
        <begin position="34"/>
        <end position="55"/>
    </location>
</feature>
<keyword evidence="1" id="KW-1133">Transmembrane helix</keyword>
<dbReference type="eggNOG" id="COG4649">
    <property type="taxonomic scope" value="Bacteria"/>
</dbReference>
<name>S7T314_9BACT</name>
<evidence type="ECO:0000259" key="2">
    <source>
        <dbReference type="Pfam" id="PF09976"/>
    </source>
</evidence>
<sequence>MTADQSSTSNAQRPLEPIQADTGMPQWLTANLKTIIAGIVGAVLVAVLIAGYRWYDERTTRAAIDRLGEIMAMDSGATQVKELTAFAASAPKDLRLNAQFLLADAAMESGDYTTAATAYATIESSAEKALALTAGLGRAAALLKDGKADEALRVLNGMRTKAPQTFMNIILVQTTVAAEAAGNKAEALAAFEALADLPGGAENPYYAYKIAALRASLAGS</sequence>
<evidence type="ECO:0000256" key="1">
    <source>
        <dbReference type="SAM" id="Phobius"/>
    </source>
</evidence>
<dbReference type="EMBL" id="ATHI01000029">
    <property type="protein sequence ID" value="EPR31472.1"/>
    <property type="molecule type" value="Genomic_DNA"/>
</dbReference>
<feature type="domain" description="Ancillary SecYEG translocon subunit/Cell division coordinator CpoB TPR" evidence="2">
    <location>
        <begin position="26"/>
        <end position="213"/>
    </location>
</feature>
<dbReference type="InterPro" id="IPR018704">
    <property type="entry name" value="SecYEG/CpoB_TPR"/>
</dbReference>
<dbReference type="Gene3D" id="1.25.40.10">
    <property type="entry name" value="Tetratricopeptide repeat domain"/>
    <property type="match status" value="1"/>
</dbReference>
<organism evidence="3 4">
    <name type="scientific">Alkalidesulfovibrio alkalitolerans DSM 16529</name>
    <dbReference type="NCBI Taxonomy" id="1121439"/>
    <lineage>
        <taxon>Bacteria</taxon>
        <taxon>Pseudomonadati</taxon>
        <taxon>Thermodesulfobacteriota</taxon>
        <taxon>Desulfovibrionia</taxon>
        <taxon>Desulfovibrionales</taxon>
        <taxon>Desulfovibrionaceae</taxon>
        <taxon>Alkalidesulfovibrio</taxon>
    </lineage>
</organism>
<evidence type="ECO:0000313" key="3">
    <source>
        <dbReference type="EMBL" id="EPR31472.1"/>
    </source>
</evidence>
<keyword evidence="4" id="KW-1185">Reference proteome</keyword>
<comment type="caution">
    <text evidence="3">The sequence shown here is derived from an EMBL/GenBank/DDBJ whole genome shotgun (WGS) entry which is preliminary data.</text>
</comment>
<dbReference type="Proteomes" id="UP000014975">
    <property type="component" value="Unassembled WGS sequence"/>
</dbReference>
<dbReference type="RefSeq" id="WP_020887758.1">
    <property type="nucleotide sequence ID" value="NZ_ATHI01000029.1"/>
</dbReference>
<dbReference type="STRING" id="1121439.dsat_1061"/>
<accession>S7T314</accession>
<evidence type="ECO:0000313" key="4">
    <source>
        <dbReference type="Proteomes" id="UP000014975"/>
    </source>
</evidence>
<dbReference type="PATRIC" id="fig|1121439.3.peg.2435"/>
<keyword evidence="1" id="KW-0812">Transmembrane</keyword>